<dbReference type="PANTHER" id="PTHR12697:SF5">
    <property type="entry name" value="DEOXYHYPUSINE HYDROXYLASE"/>
    <property type="match status" value="1"/>
</dbReference>
<name>A0AB37UNW8_9CYAN</name>
<evidence type="ECO:0008006" key="6">
    <source>
        <dbReference type="Google" id="ProtNLM"/>
    </source>
</evidence>
<evidence type="ECO:0000313" key="5">
    <source>
        <dbReference type="Proteomes" id="UP000282574"/>
    </source>
</evidence>
<dbReference type="SUPFAM" id="SSF48371">
    <property type="entry name" value="ARM repeat"/>
    <property type="match status" value="2"/>
</dbReference>
<dbReference type="PROSITE" id="PS50077">
    <property type="entry name" value="HEAT_REPEAT"/>
    <property type="match status" value="1"/>
</dbReference>
<evidence type="ECO:0000256" key="1">
    <source>
        <dbReference type="ARBA" id="ARBA00022549"/>
    </source>
</evidence>
<evidence type="ECO:0000256" key="3">
    <source>
        <dbReference type="ARBA" id="ARBA00045876"/>
    </source>
</evidence>
<proteinExistence type="predicted"/>
<dbReference type="AlphaFoldDB" id="A0AB37UNW8"/>
<dbReference type="Gene3D" id="1.25.10.10">
    <property type="entry name" value="Leucine-rich Repeat Variant"/>
    <property type="match status" value="3"/>
</dbReference>
<dbReference type="InterPro" id="IPR021133">
    <property type="entry name" value="HEAT_type_2"/>
</dbReference>
<dbReference type="GO" id="GO:0016491">
    <property type="term" value="F:oxidoreductase activity"/>
    <property type="evidence" value="ECO:0007669"/>
    <property type="project" value="TreeGrafter"/>
</dbReference>
<keyword evidence="5" id="KW-1185">Reference proteome</keyword>
<dbReference type="InterPro" id="IPR016024">
    <property type="entry name" value="ARM-type_fold"/>
</dbReference>
<dbReference type="InterPro" id="IPR011989">
    <property type="entry name" value="ARM-like"/>
</dbReference>
<accession>A0AB37UNW8</accession>
<gene>
    <name evidence="4" type="ORF">DSM107010_16700</name>
</gene>
<protein>
    <recommendedName>
        <fullName evidence="6">Phycocyanobilin lyase</fullName>
    </recommendedName>
</protein>
<dbReference type="Pfam" id="PF13646">
    <property type="entry name" value="HEAT_2"/>
    <property type="match status" value="4"/>
</dbReference>
<comment type="function">
    <text evidence="3">Catalyzes the hydroxylation of the N(6)-(4-aminobutyl)-L-lysine intermediate produced by deoxyhypusine synthase/DHPS on a critical lysine of the eukaryotic translation initiation factor 5A/eIF-5A. This is the second step of the post-translational modification of that lysine into an unusual amino acid residue named hypusine. Hypusination is unique to mature eIF-5A factor and is essential for its function.</text>
</comment>
<dbReference type="InterPro" id="IPR004155">
    <property type="entry name" value="PBS_lyase_HEAT"/>
</dbReference>
<dbReference type="Proteomes" id="UP000282574">
    <property type="component" value="Unassembled WGS sequence"/>
</dbReference>
<dbReference type="RefSeq" id="WP_127022769.1">
    <property type="nucleotide sequence ID" value="NZ_JAVKZF010000001.1"/>
</dbReference>
<keyword evidence="1" id="KW-0042">Antenna complex</keyword>
<dbReference type="PANTHER" id="PTHR12697">
    <property type="entry name" value="PBS LYASE HEAT-LIKE PROTEIN"/>
    <property type="match status" value="1"/>
</dbReference>
<organism evidence="4 5">
    <name type="scientific">Chroococcidiopsis cubana SAG 39.79</name>
    <dbReference type="NCBI Taxonomy" id="388085"/>
    <lineage>
        <taxon>Bacteria</taxon>
        <taxon>Bacillati</taxon>
        <taxon>Cyanobacteriota</taxon>
        <taxon>Cyanophyceae</taxon>
        <taxon>Chroococcidiopsidales</taxon>
        <taxon>Chroococcidiopsidaceae</taxon>
        <taxon>Chroococcidiopsis</taxon>
    </lineage>
</organism>
<sequence>MNLQTANLLEQAQLAHAASNWALLLQCLQQLMAEVGSRKSEFGSEFSPSASSASSASPALFSPTPDSSVRAHSSAPLPSPLTWAIDILTWGDFHQRWDVAKLLPKFGREAIASLLEILADEDADEELRWFAVRSLGTFDDPEAIAALVELLQTSANPEEQGIAAAALAEIGSNAVSAITKLLERENTRALATRSLAYIRTKETIEPLLSVVRDSDVEIRAIAIEALSSFHDPKIPPILIEALSDLRAKVRKEAVTGLSFRPDLREELNLVDLLLLRLHDFSIDVCLAAANGLGRLGTDRAATGLFRVLQSPHTPSALQIEIVLALGRIATSASLEYLRQVFEPITSIAIWQETIHALGRVEQLSLKPQAAEILLELLRTNRLAAQHAKLKQAIALSLGQLGEMQAIPSLIQLLADSDLAVKLHAIAALKQLNSTAAYQQLTQLAADANISPQLQQGVAIALREWDLNSSF</sequence>
<evidence type="ECO:0000313" key="4">
    <source>
        <dbReference type="EMBL" id="RUT13114.1"/>
    </source>
</evidence>
<dbReference type="SMART" id="SM00567">
    <property type="entry name" value="EZ_HEAT"/>
    <property type="match status" value="8"/>
</dbReference>
<keyword evidence="2" id="KW-0605">Phycobilisome</keyword>
<comment type="caution">
    <text evidence="4">The sequence shown here is derived from an EMBL/GenBank/DDBJ whole genome shotgun (WGS) entry which is preliminary data.</text>
</comment>
<dbReference type="GO" id="GO:0030089">
    <property type="term" value="C:phycobilisome"/>
    <property type="evidence" value="ECO:0007669"/>
    <property type="project" value="UniProtKB-KW"/>
</dbReference>
<evidence type="ECO:0000256" key="2">
    <source>
        <dbReference type="ARBA" id="ARBA00022738"/>
    </source>
</evidence>
<reference evidence="4 5" key="1">
    <citation type="journal article" date="2019" name="Genome Biol. Evol.">
        <title>Day and night: Metabolic profiles and evolutionary relationships of six axenic non-marine cyanobacteria.</title>
        <authorList>
            <person name="Will S.E."/>
            <person name="Henke P."/>
            <person name="Boedeker C."/>
            <person name="Huang S."/>
            <person name="Brinkmann H."/>
            <person name="Rohde M."/>
            <person name="Jarek M."/>
            <person name="Friedl T."/>
            <person name="Seufert S."/>
            <person name="Schumacher M."/>
            <person name="Overmann J."/>
            <person name="Neumann-Schaal M."/>
            <person name="Petersen J."/>
        </authorList>
    </citation>
    <scope>NUCLEOTIDE SEQUENCE [LARGE SCALE GENOMIC DNA]</scope>
    <source>
        <strain evidence="4 5">SAG 39.79</strain>
    </source>
</reference>
<dbReference type="EMBL" id="RSCK01000009">
    <property type="protein sequence ID" value="RUT13114.1"/>
    <property type="molecule type" value="Genomic_DNA"/>
</dbReference>